<dbReference type="NCBIfam" id="TIGR00370">
    <property type="entry name" value="5-oxoprolinase subunit PxpB"/>
    <property type="match status" value="1"/>
</dbReference>
<gene>
    <name evidence="5" type="primary">pxpB</name>
    <name evidence="5" type="ORF">JEM65_04745</name>
</gene>
<dbReference type="PANTHER" id="PTHR34698:SF2">
    <property type="entry name" value="5-OXOPROLINASE SUBUNIT B"/>
    <property type="match status" value="1"/>
</dbReference>
<dbReference type="Proteomes" id="UP000662373">
    <property type="component" value="Unassembled WGS sequence"/>
</dbReference>
<accession>A0A934KI65</accession>
<dbReference type="AlphaFoldDB" id="A0A934KI65"/>
<evidence type="ECO:0000256" key="2">
    <source>
        <dbReference type="ARBA" id="ARBA00022801"/>
    </source>
</evidence>
<evidence type="ECO:0000313" key="5">
    <source>
        <dbReference type="EMBL" id="MBJ7879966.1"/>
    </source>
</evidence>
<dbReference type="EMBL" id="JAEHJZ010000007">
    <property type="protein sequence ID" value="MBJ7879966.1"/>
    <property type="molecule type" value="Genomic_DNA"/>
</dbReference>
<dbReference type="EC" id="3.5.2.9" evidence="5"/>
<dbReference type="InterPro" id="IPR003833">
    <property type="entry name" value="CT_C_D"/>
</dbReference>
<dbReference type="SUPFAM" id="SSF160467">
    <property type="entry name" value="PH0987 N-terminal domain-like"/>
    <property type="match status" value="1"/>
</dbReference>
<evidence type="ECO:0000256" key="1">
    <source>
        <dbReference type="ARBA" id="ARBA00022741"/>
    </source>
</evidence>
<name>A0A934KI65_9FLAO</name>
<feature type="domain" description="Carboxyltransferase" evidence="4">
    <location>
        <begin position="6"/>
        <end position="207"/>
    </location>
</feature>
<evidence type="ECO:0000313" key="6">
    <source>
        <dbReference type="Proteomes" id="UP000662373"/>
    </source>
</evidence>
<keyword evidence="1" id="KW-0547">Nucleotide-binding</keyword>
<dbReference type="InterPro" id="IPR029000">
    <property type="entry name" value="Cyclophilin-like_dom_sf"/>
</dbReference>
<protein>
    <submittedName>
        <fullName evidence="5">5-oxoprolinase subunit PxpB</fullName>
        <ecNumber evidence="5">3.5.2.9</ecNumber>
    </submittedName>
</protein>
<dbReference type="PANTHER" id="PTHR34698">
    <property type="entry name" value="5-OXOPROLINASE SUBUNIT B"/>
    <property type="match status" value="1"/>
</dbReference>
<dbReference type="Gene3D" id="2.40.100.10">
    <property type="entry name" value="Cyclophilin-like"/>
    <property type="match status" value="1"/>
</dbReference>
<sequence length="244" mass="28115">MSPYKLTYTRFSEKSILIQWPEKIDPEILEDLLFYKEKILKSTTRFRVQVINTYNTLLVTYDTSDFDFKKEITRLKSVNTLIMDVKPSQHQLWKIPVCYDAHFGLDLEYLATVKNISTSDLIKWHTAARYKVYFIGFLPGFLYLGGLDKRLIIPRRNSPRHHIKKGAVGIGGEQTGIYPNASPGGWNIIGNSPISFFDSERQNPCFATAGDSIQFVPINLDMHRIILEKIENRNYVLESEVCDG</sequence>
<organism evidence="5 6">
    <name type="scientific">Gelidibacter salicanalis</name>
    <dbReference type="NCBI Taxonomy" id="291193"/>
    <lineage>
        <taxon>Bacteria</taxon>
        <taxon>Pseudomonadati</taxon>
        <taxon>Bacteroidota</taxon>
        <taxon>Flavobacteriia</taxon>
        <taxon>Flavobacteriales</taxon>
        <taxon>Flavobacteriaceae</taxon>
        <taxon>Gelidibacter</taxon>
    </lineage>
</organism>
<comment type="caution">
    <text evidence="5">The sequence shown here is derived from an EMBL/GenBank/DDBJ whole genome shotgun (WGS) entry which is preliminary data.</text>
</comment>
<dbReference type="Pfam" id="PF02682">
    <property type="entry name" value="CT_C_D"/>
    <property type="match status" value="1"/>
</dbReference>
<keyword evidence="2 5" id="KW-0378">Hydrolase</keyword>
<evidence type="ECO:0000256" key="3">
    <source>
        <dbReference type="ARBA" id="ARBA00022840"/>
    </source>
</evidence>
<dbReference type="GO" id="GO:0017168">
    <property type="term" value="F:5-oxoprolinase (ATP-hydrolyzing) activity"/>
    <property type="evidence" value="ECO:0007669"/>
    <property type="project" value="UniProtKB-EC"/>
</dbReference>
<dbReference type="RefSeq" id="WP_199597551.1">
    <property type="nucleotide sequence ID" value="NZ_JAEHJZ010000007.1"/>
</dbReference>
<dbReference type="Gene3D" id="3.30.1360.40">
    <property type="match status" value="1"/>
</dbReference>
<reference evidence="5 6" key="1">
    <citation type="submission" date="2020-09" db="EMBL/GenBank/DDBJ databases">
        <title>Draft genome of Gelidibacter salicanalis PAMC21136.</title>
        <authorList>
            <person name="Park H."/>
        </authorList>
    </citation>
    <scope>NUCLEOTIDE SEQUENCE [LARGE SCALE GENOMIC DNA]</scope>
    <source>
        <strain evidence="5 6">PAMC21136</strain>
    </source>
</reference>
<proteinExistence type="predicted"/>
<evidence type="ECO:0000259" key="4">
    <source>
        <dbReference type="SMART" id="SM00796"/>
    </source>
</evidence>
<dbReference type="InterPro" id="IPR010016">
    <property type="entry name" value="PxpB"/>
</dbReference>
<keyword evidence="3" id="KW-0067">ATP-binding</keyword>
<dbReference type="SUPFAM" id="SSF50891">
    <property type="entry name" value="Cyclophilin-like"/>
    <property type="match status" value="1"/>
</dbReference>
<dbReference type="SMART" id="SM00796">
    <property type="entry name" value="AHS1"/>
    <property type="match status" value="1"/>
</dbReference>
<keyword evidence="6" id="KW-1185">Reference proteome</keyword>
<dbReference type="GO" id="GO:0005524">
    <property type="term" value="F:ATP binding"/>
    <property type="evidence" value="ECO:0007669"/>
    <property type="project" value="UniProtKB-KW"/>
</dbReference>